<feature type="domain" description="ABC transmembrane type-1" evidence="14">
    <location>
        <begin position="20"/>
        <end position="208"/>
    </location>
</feature>
<evidence type="ECO:0000256" key="9">
    <source>
        <dbReference type="ARBA" id="ARBA00022840"/>
    </source>
</evidence>
<name>A0ABU0F8J8_9HYPH</name>
<accession>A0ABU0F8J8</accession>
<comment type="caution">
    <text evidence="15">The sequence shown here is derived from an EMBL/GenBank/DDBJ whole genome shotgun (WGS) entry which is preliminary data.</text>
</comment>
<dbReference type="PROSITE" id="PS50893">
    <property type="entry name" value="ABC_TRANSPORTER_2"/>
    <property type="match status" value="1"/>
</dbReference>
<dbReference type="Pfam" id="PF00005">
    <property type="entry name" value="ABC_tran"/>
    <property type="match status" value="1"/>
</dbReference>
<protein>
    <submittedName>
        <fullName evidence="15">Polar amino acid transport system permease protein</fullName>
    </submittedName>
</protein>
<dbReference type="InterPro" id="IPR017871">
    <property type="entry name" value="ABC_transporter-like_CS"/>
</dbReference>
<evidence type="ECO:0000256" key="11">
    <source>
        <dbReference type="ARBA" id="ARBA00023136"/>
    </source>
</evidence>
<comment type="subcellular location">
    <subcellularLocation>
        <location evidence="2">Cell inner membrane</location>
        <topology evidence="2">Multi-pass membrane protein</topology>
    </subcellularLocation>
    <subcellularLocation>
        <location evidence="12">Cell membrane</location>
        <topology evidence="12">Multi-pass membrane protein</topology>
    </subcellularLocation>
    <subcellularLocation>
        <location evidence="1">Cell membrane</location>
        <topology evidence="1">Peripheral membrane protein</topology>
    </subcellularLocation>
</comment>
<dbReference type="Pfam" id="PF00528">
    <property type="entry name" value="BPD_transp_1"/>
    <property type="match status" value="1"/>
</dbReference>
<dbReference type="EMBL" id="JAUSVK010000001">
    <property type="protein sequence ID" value="MDQ0390941.1"/>
    <property type="molecule type" value="Genomic_DNA"/>
</dbReference>
<dbReference type="Proteomes" id="UP001237448">
    <property type="component" value="Unassembled WGS sequence"/>
</dbReference>
<organism evidence="15 16">
    <name type="scientific">Labrys monachus</name>
    <dbReference type="NCBI Taxonomy" id="217067"/>
    <lineage>
        <taxon>Bacteria</taxon>
        <taxon>Pseudomonadati</taxon>
        <taxon>Pseudomonadota</taxon>
        <taxon>Alphaproteobacteria</taxon>
        <taxon>Hyphomicrobiales</taxon>
        <taxon>Xanthobacteraceae</taxon>
        <taxon>Labrys</taxon>
    </lineage>
</organism>
<keyword evidence="9" id="KW-0067">ATP-binding</keyword>
<dbReference type="SMART" id="SM00382">
    <property type="entry name" value="AAA"/>
    <property type="match status" value="1"/>
</dbReference>
<dbReference type="Gene3D" id="3.40.50.300">
    <property type="entry name" value="P-loop containing nucleotide triphosphate hydrolases"/>
    <property type="match status" value="1"/>
</dbReference>
<evidence type="ECO:0000256" key="7">
    <source>
        <dbReference type="ARBA" id="ARBA00022692"/>
    </source>
</evidence>
<feature type="transmembrane region" description="Helical" evidence="12">
    <location>
        <begin position="20"/>
        <end position="44"/>
    </location>
</feature>
<comment type="similarity">
    <text evidence="3">Belongs to the ABC transporter superfamily.</text>
</comment>
<evidence type="ECO:0000256" key="10">
    <source>
        <dbReference type="ARBA" id="ARBA00022989"/>
    </source>
</evidence>
<dbReference type="CDD" id="cd06261">
    <property type="entry name" value="TM_PBP2"/>
    <property type="match status" value="1"/>
</dbReference>
<evidence type="ECO:0000256" key="6">
    <source>
        <dbReference type="ARBA" id="ARBA00022475"/>
    </source>
</evidence>
<dbReference type="InterPro" id="IPR003593">
    <property type="entry name" value="AAA+_ATPase"/>
</dbReference>
<evidence type="ECO:0000313" key="15">
    <source>
        <dbReference type="EMBL" id="MDQ0390941.1"/>
    </source>
</evidence>
<feature type="transmembrane region" description="Helical" evidence="12">
    <location>
        <begin position="186"/>
        <end position="207"/>
    </location>
</feature>
<feature type="domain" description="ABC transporter" evidence="13">
    <location>
        <begin position="275"/>
        <end position="519"/>
    </location>
</feature>
<dbReference type="PANTHER" id="PTHR43166">
    <property type="entry name" value="AMINO ACID IMPORT ATP-BINDING PROTEIN"/>
    <property type="match status" value="1"/>
</dbReference>
<dbReference type="InterPro" id="IPR035906">
    <property type="entry name" value="MetI-like_sf"/>
</dbReference>
<keyword evidence="16" id="KW-1185">Reference proteome</keyword>
<keyword evidence="6" id="KW-1003">Cell membrane</keyword>
<gene>
    <name evidence="15" type="ORF">J3R73_000733</name>
</gene>
<reference evidence="15 16" key="1">
    <citation type="submission" date="2023-07" db="EMBL/GenBank/DDBJ databases">
        <title>Genomic Encyclopedia of Type Strains, Phase IV (KMG-IV): sequencing the most valuable type-strain genomes for metagenomic binning, comparative biology and taxonomic classification.</title>
        <authorList>
            <person name="Goeker M."/>
        </authorList>
    </citation>
    <scope>NUCLEOTIDE SEQUENCE [LARGE SCALE GENOMIC DNA]</scope>
    <source>
        <strain evidence="15 16">DSM 5896</strain>
    </source>
</reference>
<dbReference type="CDD" id="cd03262">
    <property type="entry name" value="ABC_HisP_GlnQ"/>
    <property type="match status" value="1"/>
</dbReference>
<evidence type="ECO:0000256" key="3">
    <source>
        <dbReference type="ARBA" id="ARBA00005417"/>
    </source>
</evidence>
<sequence length="533" mass="57620">MTSLAEALSYFTSTYLWTGAWLAIQISALALVIGLAMGLGLALMRMSALRPVRMLAWFYIWFMRGTPLLLQLVFIFDALPLIGLTFDSFTTAVIGFSMNQAAFAAEIIRGGILSVNPQQAVAASSLGMGPVLTLRRIVLPQAMRAILPSLANETISMLKMTSVASVIFVNELTFRAQQIVGQNFKFFTVFAGAALIYLLLTSVISGVQTVLERGMDPDLRARAGGRPMIFRWRKPQAGAPGPGVAVSLPASRVEAVRSLIPAAREVSVSPAGDFLSCLNVWKSYGNRDVLQGVSFSVKPGEVVAVIGPSGSGKSTLLRLINHLESVDRGEITVGGRYVGYTKVNGLMKPTSGRAKARAEVGVSMVFQNFNLFSNLTALENITEAPMRVHGVPREEAEALARRLLAIVGLSGHADHLPQHLSGGQQQRVAIARALAVKPRLMLFDEPTSALDPELVGEVLSVMRSLAEAGMTMIIVTHEIRFAGEVADRIVFFDEGVVVEEGPPAQVLDNPRKERTRRFLSRIAQNEDVPAEPV</sequence>
<evidence type="ECO:0000259" key="13">
    <source>
        <dbReference type="PROSITE" id="PS50893"/>
    </source>
</evidence>
<dbReference type="SUPFAM" id="SSF52540">
    <property type="entry name" value="P-loop containing nucleoside triphosphate hydrolases"/>
    <property type="match status" value="1"/>
</dbReference>
<dbReference type="PANTHER" id="PTHR43166:SF35">
    <property type="entry name" value="L-CYSTINE IMPORT ATP-BINDING PROTEIN TCYN"/>
    <property type="match status" value="1"/>
</dbReference>
<dbReference type="InterPro" id="IPR003439">
    <property type="entry name" value="ABC_transporter-like_ATP-bd"/>
</dbReference>
<evidence type="ECO:0000256" key="1">
    <source>
        <dbReference type="ARBA" id="ARBA00004202"/>
    </source>
</evidence>
<evidence type="ECO:0000256" key="8">
    <source>
        <dbReference type="ARBA" id="ARBA00022741"/>
    </source>
</evidence>
<dbReference type="Gene3D" id="1.10.3720.10">
    <property type="entry name" value="MetI-like"/>
    <property type="match status" value="1"/>
</dbReference>
<evidence type="ECO:0000256" key="2">
    <source>
        <dbReference type="ARBA" id="ARBA00004429"/>
    </source>
</evidence>
<dbReference type="PROSITE" id="PS50928">
    <property type="entry name" value="ABC_TM1"/>
    <property type="match status" value="1"/>
</dbReference>
<keyword evidence="5 12" id="KW-0813">Transport</keyword>
<dbReference type="SUPFAM" id="SSF161098">
    <property type="entry name" value="MetI-like"/>
    <property type="match status" value="1"/>
</dbReference>
<dbReference type="InterPro" id="IPR000515">
    <property type="entry name" value="MetI-like"/>
</dbReference>
<keyword evidence="10 12" id="KW-1133">Transmembrane helix</keyword>
<evidence type="ECO:0000313" key="16">
    <source>
        <dbReference type="Proteomes" id="UP001237448"/>
    </source>
</evidence>
<dbReference type="InterPro" id="IPR027417">
    <property type="entry name" value="P-loop_NTPase"/>
</dbReference>
<feature type="transmembrane region" description="Helical" evidence="12">
    <location>
        <begin position="88"/>
        <end position="108"/>
    </location>
</feature>
<dbReference type="PROSITE" id="PS00211">
    <property type="entry name" value="ABC_TRANSPORTER_1"/>
    <property type="match status" value="1"/>
</dbReference>
<keyword evidence="11 12" id="KW-0472">Membrane</keyword>
<evidence type="ECO:0000259" key="14">
    <source>
        <dbReference type="PROSITE" id="PS50928"/>
    </source>
</evidence>
<feature type="transmembrane region" description="Helical" evidence="12">
    <location>
        <begin position="56"/>
        <end position="76"/>
    </location>
</feature>
<evidence type="ECO:0000256" key="5">
    <source>
        <dbReference type="ARBA" id="ARBA00022448"/>
    </source>
</evidence>
<dbReference type="NCBIfam" id="TIGR01726">
    <property type="entry name" value="HEQRo_perm_3TM"/>
    <property type="match status" value="1"/>
</dbReference>
<keyword evidence="7 12" id="KW-0812">Transmembrane</keyword>
<dbReference type="InterPro" id="IPR010065">
    <property type="entry name" value="AA_ABC_transptr_permease_3TM"/>
</dbReference>
<proteinExistence type="inferred from homology"/>
<evidence type="ECO:0000256" key="12">
    <source>
        <dbReference type="RuleBase" id="RU363032"/>
    </source>
</evidence>
<comment type="similarity">
    <text evidence="4">Belongs to the binding-protein-dependent transport system permease family. HisMQ subfamily.</text>
</comment>
<evidence type="ECO:0000256" key="4">
    <source>
        <dbReference type="ARBA" id="ARBA00010072"/>
    </source>
</evidence>
<keyword evidence="8" id="KW-0547">Nucleotide-binding</keyword>
<dbReference type="RefSeq" id="WP_307422487.1">
    <property type="nucleotide sequence ID" value="NZ_JAUSVK010000001.1"/>
</dbReference>
<dbReference type="InterPro" id="IPR050086">
    <property type="entry name" value="MetN_ABC_transporter-like"/>
</dbReference>